<accession>A0ABD3YDQ9</accession>
<comment type="caution">
    <text evidence="3">The sequence shown here is derived from an EMBL/GenBank/DDBJ whole genome shotgun (WGS) entry which is preliminary data.</text>
</comment>
<dbReference type="Proteomes" id="UP000027154">
    <property type="component" value="Unassembled WGS sequence"/>
</dbReference>
<dbReference type="InterPro" id="IPR051807">
    <property type="entry name" value="Sec-metab_biosynth-assoc"/>
</dbReference>
<dbReference type="RefSeq" id="WP_033022975.1">
    <property type="nucleotide sequence ID" value="NZ_JBBMQV010000001.1"/>
</dbReference>
<dbReference type="Pfam" id="PF03795">
    <property type="entry name" value="YCII"/>
    <property type="match status" value="1"/>
</dbReference>
<evidence type="ECO:0000313" key="3">
    <source>
        <dbReference type="EMBL" id="KDC53257.1"/>
    </source>
</evidence>
<dbReference type="InterPro" id="IPR011008">
    <property type="entry name" value="Dimeric_a/b-barrel"/>
</dbReference>
<dbReference type="SUPFAM" id="SSF54909">
    <property type="entry name" value="Dimeric alpha+beta barrel"/>
    <property type="match status" value="1"/>
</dbReference>
<name>A0ABD3YDQ9_9GAMM</name>
<dbReference type="PANTHER" id="PTHR33606">
    <property type="entry name" value="PROTEIN YCII"/>
    <property type="match status" value="1"/>
</dbReference>
<dbReference type="NCBIfam" id="NF008473">
    <property type="entry name" value="PRK11370.1"/>
    <property type="match status" value="1"/>
</dbReference>
<evidence type="ECO:0000313" key="4">
    <source>
        <dbReference type="Proteomes" id="UP000027154"/>
    </source>
</evidence>
<gene>
    <name evidence="3" type="ORF">DC53_01785</name>
</gene>
<dbReference type="InterPro" id="IPR005545">
    <property type="entry name" value="YCII"/>
</dbReference>
<dbReference type="PANTHER" id="PTHR33606:SF3">
    <property type="entry name" value="PROTEIN YCII"/>
    <property type="match status" value="1"/>
</dbReference>
<dbReference type="AlphaFoldDB" id="A0ABD3YDQ9"/>
<protein>
    <submittedName>
        <fullName evidence="3">BolA family transcriptional regulator</fullName>
    </submittedName>
</protein>
<feature type="domain" description="YCII-related" evidence="2">
    <location>
        <begin position="1"/>
        <end position="95"/>
    </location>
</feature>
<dbReference type="Gene3D" id="3.30.70.1060">
    <property type="entry name" value="Dimeric alpha+beta barrel"/>
    <property type="match status" value="1"/>
</dbReference>
<sequence length="100" mass="11026">MLYMIHSTDVENSLELRKAARPAHLERLNELDSQNRLFTAGPFPAVDSEDPQEAGFTGSLVVAEFDSIEAAREWAAADPYVAAGVYENTVVKPFKKVFPA</sequence>
<evidence type="ECO:0000256" key="1">
    <source>
        <dbReference type="ARBA" id="ARBA00007689"/>
    </source>
</evidence>
<evidence type="ECO:0000259" key="2">
    <source>
        <dbReference type="Pfam" id="PF03795"/>
    </source>
</evidence>
<dbReference type="EMBL" id="JJNZ01000005">
    <property type="protein sequence ID" value="KDC53257.1"/>
    <property type="molecule type" value="Genomic_DNA"/>
</dbReference>
<reference evidence="3 4" key="1">
    <citation type="submission" date="2014-04" db="EMBL/GenBank/DDBJ databases">
        <title>Pseudoalteromonas galatheae sp. nov., isolated from a deep-sea polychaete near Canal Concepcion, Chile.</title>
        <authorList>
            <person name="Machado H.R."/>
            <person name="Gram L."/>
            <person name="Vynne N.G."/>
        </authorList>
    </citation>
    <scope>NUCLEOTIDE SEQUENCE [LARGE SCALE GENOMIC DNA]</scope>
    <source>
        <strain evidence="3 4">KMM216</strain>
    </source>
</reference>
<proteinExistence type="inferred from homology"/>
<comment type="similarity">
    <text evidence="1">Belongs to the YciI family.</text>
</comment>
<organism evidence="3 4">
    <name type="scientific">Pseudoalteromonas fuliginea</name>
    <dbReference type="NCBI Taxonomy" id="1872678"/>
    <lineage>
        <taxon>Bacteria</taxon>
        <taxon>Pseudomonadati</taxon>
        <taxon>Pseudomonadota</taxon>
        <taxon>Gammaproteobacteria</taxon>
        <taxon>Alteromonadales</taxon>
        <taxon>Pseudoalteromonadaceae</taxon>
        <taxon>Pseudoalteromonas</taxon>
    </lineage>
</organism>